<dbReference type="EMBL" id="MN739140">
    <property type="protein sequence ID" value="QHS90564.1"/>
    <property type="molecule type" value="Genomic_DNA"/>
</dbReference>
<feature type="transmembrane region" description="Helical" evidence="1">
    <location>
        <begin position="35"/>
        <end position="53"/>
    </location>
</feature>
<dbReference type="AlphaFoldDB" id="A0A6C0BFP1"/>
<sequence length="73" mass="8073">MLVFTSVVSGIIAILLVISKKNTNNPNDESKMVLGIKAFVFSFVVIYFALVFFPPTLDTLTKGQVIETCEPDF</sequence>
<evidence type="ECO:0000256" key="1">
    <source>
        <dbReference type="SAM" id="Phobius"/>
    </source>
</evidence>
<protein>
    <submittedName>
        <fullName evidence="2">Uncharacterized protein</fullName>
    </submittedName>
</protein>
<keyword evidence="1" id="KW-1133">Transmembrane helix</keyword>
<keyword evidence="1" id="KW-0812">Transmembrane</keyword>
<organism evidence="2">
    <name type="scientific">viral metagenome</name>
    <dbReference type="NCBI Taxonomy" id="1070528"/>
    <lineage>
        <taxon>unclassified sequences</taxon>
        <taxon>metagenomes</taxon>
        <taxon>organismal metagenomes</taxon>
    </lineage>
</organism>
<accession>A0A6C0BFP1</accession>
<evidence type="ECO:0000313" key="2">
    <source>
        <dbReference type="EMBL" id="QHS90564.1"/>
    </source>
</evidence>
<reference evidence="2" key="1">
    <citation type="journal article" date="2020" name="Nature">
        <title>Giant virus diversity and host interactions through global metagenomics.</title>
        <authorList>
            <person name="Schulz F."/>
            <person name="Roux S."/>
            <person name="Paez-Espino D."/>
            <person name="Jungbluth S."/>
            <person name="Walsh D.A."/>
            <person name="Denef V.J."/>
            <person name="McMahon K.D."/>
            <person name="Konstantinidis K.T."/>
            <person name="Eloe-Fadrosh E.A."/>
            <person name="Kyrpides N.C."/>
            <person name="Woyke T."/>
        </authorList>
    </citation>
    <scope>NUCLEOTIDE SEQUENCE</scope>
    <source>
        <strain evidence="2">GVMAG-M-3300010354-11</strain>
    </source>
</reference>
<keyword evidence="1" id="KW-0472">Membrane</keyword>
<proteinExistence type="predicted"/>
<name>A0A6C0BFP1_9ZZZZ</name>